<name>A0A1S7FQV1_9LIST</name>
<dbReference type="KEGG" id="lwi:UE46_01000"/>
<accession>A0A1S7FQV1</accession>
<organism evidence="1 2">
    <name type="scientific">Listeria weihenstephanensis</name>
    <dbReference type="NCBI Taxonomy" id="1006155"/>
    <lineage>
        <taxon>Bacteria</taxon>
        <taxon>Bacillati</taxon>
        <taxon>Bacillota</taxon>
        <taxon>Bacilli</taxon>
        <taxon>Bacillales</taxon>
        <taxon>Listeriaceae</taxon>
        <taxon>Listeria</taxon>
    </lineage>
</organism>
<proteinExistence type="predicted"/>
<keyword evidence="2" id="KW-1185">Reference proteome</keyword>
<dbReference type="AlphaFoldDB" id="A0A1S7FQV1"/>
<protein>
    <submittedName>
        <fullName evidence="1">Uncharacterized protein</fullName>
    </submittedName>
</protein>
<dbReference type="RefSeq" id="WP_036059051.1">
    <property type="nucleotide sequence ID" value="NZ_CP011102.1"/>
</dbReference>
<evidence type="ECO:0000313" key="1">
    <source>
        <dbReference type="EMBL" id="AQY49777.1"/>
    </source>
</evidence>
<evidence type="ECO:0000313" key="2">
    <source>
        <dbReference type="Proteomes" id="UP000223060"/>
    </source>
</evidence>
<dbReference type="Proteomes" id="UP000223060">
    <property type="component" value="Chromosome"/>
</dbReference>
<gene>
    <name evidence="1" type="ORF">UE46_01000</name>
</gene>
<dbReference type="EMBL" id="CP011102">
    <property type="protein sequence ID" value="AQY49777.1"/>
    <property type="molecule type" value="Genomic_DNA"/>
</dbReference>
<sequence length="179" mass="20957">MKKNWTEIQEINTNYKKIAIFGIYLENGNTEYLRYCVDELTKYLPPELHYYALITNEVEFPTRIDYYKKLWKACADNLPLTDSVLSKEYMDQSGETTTFYGVIEFTTNIASHIFERLNDDPDTFVFGDEKPIEELDIPNIFRQNQADPELTNGSYPIQFQFLNAGFEAGLYVTISEMKF</sequence>
<reference evidence="2" key="1">
    <citation type="submission" date="2015-03" db="EMBL/GenBank/DDBJ databases">
        <authorList>
            <person name="Ferrari E."/>
            <person name="Walter M.C."/>
            <person name="Huptas C."/>
            <person name="Scherer S."/>
            <person name="Mueller-Herbst S."/>
        </authorList>
    </citation>
    <scope>NUCLEOTIDE SEQUENCE [LARGE SCALE GENOMIC DNA]</scope>
    <source>
        <strain evidence="2">LWP01</strain>
    </source>
</reference>